<name>F2B1B7_RHOBT</name>
<proteinExistence type="predicted"/>
<dbReference type="Gene3D" id="3.60.21.10">
    <property type="match status" value="1"/>
</dbReference>
<dbReference type="RefSeq" id="WP_007329677.1">
    <property type="nucleotide sequence ID" value="NZ_AFAR01000299.1"/>
</dbReference>
<dbReference type="CDD" id="cd00840">
    <property type="entry name" value="MPP_Mre11_N"/>
    <property type="match status" value="1"/>
</dbReference>
<keyword evidence="2" id="KW-0269">Exonuclease</keyword>
<protein>
    <submittedName>
        <fullName evidence="2">DNA repair exonuclease</fullName>
    </submittedName>
</protein>
<sequence>MACAAEKRRFKEETMPGESFRFIHASDFHLETPLGDLDHLPPQLRTAMATAPRDAAAAVFEAALAENIDFLVLSGDLMHPVAAGPHGMSLLLDGFERLHAANTAVYWAAGIADDPKQWPEAVPLPPNVALFPRDRAVAIPHQRAGRTVCSVIGRSSEGRSTLHVAGFQTETTDEFTVGVGHGTADASALSGARMDYWALGGPHNHTEIEGGATAGAIAPGSPQGRNGDESGPHGYVVVDVDAEHTARVRRVETDRFRYLNVAIDSDEIRSAGSLRNLLGQKIGTLTNEHGGRHLLIAWEVTLDNAEVLPSVGDPTELLRNLRRDHGTTNPAAWTTRLTVRPPHNYPKSWQDEDTILGDFLRASKKFAGARVRGAATDEATTTPSSGDRLDLMPFTEEHSDLSSTASSLLGDVPADQREAILADATLLGVELLRGGKPSWGRKS</sequence>
<reference evidence="2 3" key="1">
    <citation type="journal article" date="2013" name="Mar. Genomics">
        <title>Expression of sulfatases in Rhodopirellula baltica and the diversity of sulfatases in the genus Rhodopirellula.</title>
        <authorList>
            <person name="Wegner C.E."/>
            <person name="Richter-Heitmann T."/>
            <person name="Klindworth A."/>
            <person name="Klockow C."/>
            <person name="Richter M."/>
            <person name="Achstetter T."/>
            <person name="Glockner F.O."/>
            <person name="Harder J."/>
        </authorList>
    </citation>
    <scope>NUCLEOTIDE SEQUENCE [LARGE SCALE GENOMIC DNA]</scope>
    <source>
        <strain evidence="2 3">WH47</strain>
    </source>
</reference>
<evidence type="ECO:0000313" key="3">
    <source>
        <dbReference type="Proteomes" id="UP000006222"/>
    </source>
</evidence>
<accession>F2B1B7</accession>
<organism evidence="2 3">
    <name type="scientific">Rhodopirellula baltica WH47</name>
    <dbReference type="NCBI Taxonomy" id="991778"/>
    <lineage>
        <taxon>Bacteria</taxon>
        <taxon>Pseudomonadati</taxon>
        <taxon>Planctomycetota</taxon>
        <taxon>Planctomycetia</taxon>
        <taxon>Pirellulales</taxon>
        <taxon>Pirellulaceae</taxon>
        <taxon>Rhodopirellula</taxon>
    </lineage>
</organism>
<dbReference type="Proteomes" id="UP000006222">
    <property type="component" value="Unassembled WGS sequence"/>
</dbReference>
<keyword evidence="1" id="KW-0378">Hydrolase</keyword>
<dbReference type="AlphaFoldDB" id="F2B1B7"/>
<gene>
    <name evidence="2" type="ORF">RBWH47_03312</name>
</gene>
<dbReference type="SUPFAM" id="SSF56300">
    <property type="entry name" value="Metallo-dependent phosphatases"/>
    <property type="match status" value="1"/>
</dbReference>
<dbReference type="PANTHER" id="PTHR30337">
    <property type="entry name" value="COMPONENT OF ATP-DEPENDENT DSDNA EXONUCLEASE"/>
    <property type="match status" value="1"/>
</dbReference>
<dbReference type="InterPro" id="IPR029052">
    <property type="entry name" value="Metallo-depent_PP-like"/>
</dbReference>
<dbReference type="PANTHER" id="PTHR30337:SF7">
    <property type="entry name" value="PHOSPHOESTERASE"/>
    <property type="match status" value="1"/>
</dbReference>
<evidence type="ECO:0000313" key="2">
    <source>
        <dbReference type="EMBL" id="EGF24274.1"/>
    </source>
</evidence>
<dbReference type="EMBL" id="AFAR01000299">
    <property type="protein sequence ID" value="EGF24274.1"/>
    <property type="molecule type" value="Genomic_DNA"/>
</dbReference>
<dbReference type="InterPro" id="IPR050535">
    <property type="entry name" value="DNA_Repair-Maintenance_Comp"/>
</dbReference>
<dbReference type="GO" id="GO:0004527">
    <property type="term" value="F:exonuclease activity"/>
    <property type="evidence" value="ECO:0007669"/>
    <property type="project" value="UniProtKB-KW"/>
</dbReference>
<dbReference type="PATRIC" id="fig|991778.3.peg.6116"/>
<dbReference type="InterPro" id="IPR041796">
    <property type="entry name" value="Mre11_N"/>
</dbReference>
<comment type="caution">
    <text evidence="2">The sequence shown here is derived from an EMBL/GenBank/DDBJ whole genome shotgun (WGS) entry which is preliminary data.</text>
</comment>
<evidence type="ECO:0000256" key="1">
    <source>
        <dbReference type="ARBA" id="ARBA00022801"/>
    </source>
</evidence>
<keyword evidence="2" id="KW-0540">Nuclease</keyword>